<dbReference type="PROSITE" id="PS50966">
    <property type="entry name" value="ZF_SWIM"/>
    <property type="match status" value="1"/>
</dbReference>
<name>A0A8T0TB33_PANVG</name>
<reference evidence="4" key="1">
    <citation type="submission" date="2020-05" db="EMBL/GenBank/DDBJ databases">
        <title>WGS assembly of Panicum virgatum.</title>
        <authorList>
            <person name="Lovell J.T."/>
            <person name="Jenkins J."/>
            <person name="Shu S."/>
            <person name="Juenger T.E."/>
            <person name="Schmutz J."/>
        </authorList>
    </citation>
    <scope>NUCLEOTIDE SEQUENCE</scope>
    <source>
        <strain evidence="4">AP13</strain>
    </source>
</reference>
<evidence type="ECO:0000259" key="3">
    <source>
        <dbReference type="PROSITE" id="PS50966"/>
    </source>
</evidence>
<evidence type="ECO:0000256" key="1">
    <source>
        <dbReference type="PROSITE-ProRule" id="PRU00325"/>
    </source>
</evidence>
<evidence type="ECO:0000313" key="5">
    <source>
        <dbReference type="Proteomes" id="UP000823388"/>
    </source>
</evidence>
<protein>
    <recommendedName>
        <fullName evidence="3">SWIM-type domain-containing protein</fullName>
    </recommendedName>
</protein>
<dbReference type="EMBL" id="CM029043">
    <property type="protein sequence ID" value="KAG2608972.1"/>
    <property type="molecule type" value="Genomic_DNA"/>
</dbReference>
<dbReference type="Proteomes" id="UP000823388">
    <property type="component" value="Chromosome 4K"/>
</dbReference>
<comment type="caution">
    <text evidence="4">The sequence shown here is derived from an EMBL/GenBank/DDBJ whole genome shotgun (WGS) entry which is preliminary data.</text>
</comment>
<organism evidence="4 5">
    <name type="scientific">Panicum virgatum</name>
    <name type="common">Blackwell switchgrass</name>
    <dbReference type="NCBI Taxonomy" id="38727"/>
    <lineage>
        <taxon>Eukaryota</taxon>
        <taxon>Viridiplantae</taxon>
        <taxon>Streptophyta</taxon>
        <taxon>Embryophyta</taxon>
        <taxon>Tracheophyta</taxon>
        <taxon>Spermatophyta</taxon>
        <taxon>Magnoliopsida</taxon>
        <taxon>Liliopsida</taxon>
        <taxon>Poales</taxon>
        <taxon>Poaceae</taxon>
        <taxon>PACMAD clade</taxon>
        <taxon>Panicoideae</taxon>
        <taxon>Panicodae</taxon>
        <taxon>Paniceae</taxon>
        <taxon>Panicinae</taxon>
        <taxon>Panicum</taxon>
        <taxon>Panicum sect. Hiantes</taxon>
    </lineage>
</organism>
<accession>A0A8T0TB33</accession>
<evidence type="ECO:0000313" key="4">
    <source>
        <dbReference type="EMBL" id="KAG2608972.1"/>
    </source>
</evidence>
<keyword evidence="5" id="KW-1185">Reference proteome</keyword>
<sequence>MADVRFLGLAAAAFAASSPRRLPPRSLRKGAAAASTLPAGRTTGSAPRPPPHVIPRHLCPRPRAPAAACQPTSSSTRLRDVMPSPPPARPLLRATRIAGSAPRSPPLSASSPSPSPVRLRRGASYCSCRPGVQANSNHHGCSHIMALLLGRPPSPFGLARQVPPTAMPPPSVDAGHRRDSSSPVFQCGFGDGHPCLLLLHVFCSSSGAR</sequence>
<dbReference type="GO" id="GO:0008270">
    <property type="term" value="F:zinc ion binding"/>
    <property type="evidence" value="ECO:0007669"/>
    <property type="project" value="UniProtKB-KW"/>
</dbReference>
<keyword evidence="1" id="KW-0863">Zinc-finger</keyword>
<feature type="region of interest" description="Disordered" evidence="2">
    <location>
        <begin position="17"/>
        <end position="91"/>
    </location>
</feature>
<dbReference type="AlphaFoldDB" id="A0A8T0TB33"/>
<gene>
    <name evidence="4" type="ORF">PVAP13_4KG001081</name>
</gene>
<proteinExistence type="predicted"/>
<keyword evidence="1" id="KW-0479">Metal-binding</keyword>
<dbReference type="InterPro" id="IPR007527">
    <property type="entry name" value="Znf_SWIM"/>
</dbReference>
<keyword evidence="1" id="KW-0862">Zinc</keyword>
<evidence type="ECO:0000256" key="2">
    <source>
        <dbReference type="SAM" id="MobiDB-lite"/>
    </source>
</evidence>
<feature type="domain" description="SWIM-type" evidence="3">
    <location>
        <begin position="115"/>
        <end position="152"/>
    </location>
</feature>